<dbReference type="InterPro" id="IPR002446">
    <property type="entry name" value="Lipocalin_bac"/>
</dbReference>
<proteinExistence type="inferred from homology"/>
<evidence type="ECO:0000256" key="2">
    <source>
        <dbReference type="PIRNR" id="PIRNR036893"/>
    </source>
</evidence>
<comment type="similarity">
    <text evidence="1 2">Belongs to the calycin superfamily. Lipocalin family.</text>
</comment>
<dbReference type="InterPro" id="IPR012674">
    <property type="entry name" value="Calycin"/>
</dbReference>
<organism evidence="4 5">
    <name type="scientific">Candidatus Gallipaludibacter merdavium</name>
    <dbReference type="NCBI Taxonomy" id="2840839"/>
    <lineage>
        <taxon>Bacteria</taxon>
        <taxon>Pseudomonadati</taxon>
        <taxon>Bacteroidota</taxon>
        <taxon>Bacteroidia</taxon>
        <taxon>Bacteroidales</taxon>
        <taxon>Candidatus Gallipaludibacter</taxon>
    </lineage>
</organism>
<evidence type="ECO:0000313" key="5">
    <source>
        <dbReference type="Proteomes" id="UP000823641"/>
    </source>
</evidence>
<dbReference type="Proteomes" id="UP000823641">
    <property type="component" value="Unassembled WGS sequence"/>
</dbReference>
<dbReference type="InterPro" id="IPR022272">
    <property type="entry name" value="Lipocalin_CS"/>
</dbReference>
<dbReference type="SUPFAM" id="SSF50814">
    <property type="entry name" value="Lipocalins"/>
    <property type="match status" value="1"/>
</dbReference>
<sequence length="168" mass="19323">MLTVITISSCSASENINTTTVKELDLNRFLGQWYEIARFDHTFERGMVGCTATYSLNADGTIKVVNAGYKNSLDGKFKETEGKARRPNDAEPGKLEVAFFWNFYADYYVLELADDYRYALIGSKKSKYLWILSRTPKMDETDLNYVLESAKTRGYDTEKLIWVEQKTE</sequence>
<dbReference type="PRINTS" id="PR01171">
    <property type="entry name" value="BCTLIPOCALIN"/>
</dbReference>
<dbReference type="Pfam" id="PF08212">
    <property type="entry name" value="Lipocalin_2"/>
    <property type="match status" value="1"/>
</dbReference>
<dbReference type="InterPro" id="IPR022271">
    <property type="entry name" value="Lipocalin_ApoD"/>
</dbReference>
<dbReference type="GO" id="GO:0006950">
    <property type="term" value="P:response to stress"/>
    <property type="evidence" value="ECO:0007669"/>
    <property type="project" value="UniProtKB-ARBA"/>
</dbReference>
<dbReference type="EMBL" id="JADIMG010000091">
    <property type="protein sequence ID" value="MBO8460579.1"/>
    <property type="molecule type" value="Genomic_DNA"/>
</dbReference>
<protein>
    <submittedName>
        <fullName evidence="4">Lipocalin family protein</fullName>
    </submittedName>
</protein>
<name>A0A9D9N525_9BACT</name>
<feature type="domain" description="Lipocalin/cytosolic fatty-acid binding" evidence="3">
    <location>
        <begin position="24"/>
        <end position="165"/>
    </location>
</feature>
<gene>
    <name evidence="4" type="ORF">IAA73_09630</name>
</gene>
<dbReference type="InterPro" id="IPR000566">
    <property type="entry name" value="Lipocln_cytosolic_FA-bd_dom"/>
</dbReference>
<evidence type="ECO:0000256" key="1">
    <source>
        <dbReference type="ARBA" id="ARBA00006889"/>
    </source>
</evidence>
<reference evidence="4" key="2">
    <citation type="journal article" date="2021" name="PeerJ">
        <title>Extensive microbial diversity within the chicken gut microbiome revealed by metagenomics and culture.</title>
        <authorList>
            <person name="Gilroy R."/>
            <person name="Ravi A."/>
            <person name="Getino M."/>
            <person name="Pursley I."/>
            <person name="Horton D.L."/>
            <person name="Alikhan N.F."/>
            <person name="Baker D."/>
            <person name="Gharbi K."/>
            <person name="Hall N."/>
            <person name="Watson M."/>
            <person name="Adriaenssens E.M."/>
            <person name="Foster-Nyarko E."/>
            <person name="Jarju S."/>
            <person name="Secka A."/>
            <person name="Antonio M."/>
            <person name="Oren A."/>
            <person name="Chaudhuri R.R."/>
            <person name="La Ragione R."/>
            <person name="Hildebrand F."/>
            <person name="Pallen M.J."/>
        </authorList>
    </citation>
    <scope>NUCLEOTIDE SEQUENCE</scope>
    <source>
        <strain evidence="4">G3-3990</strain>
    </source>
</reference>
<dbReference type="Gene3D" id="2.40.128.20">
    <property type="match status" value="1"/>
</dbReference>
<reference evidence="4" key="1">
    <citation type="submission" date="2020-10" db="EMBL/GenBank/DDBJ databases">
        <authorList>
            <person name="Gilroy R."/>
        </authorList>
    </citation>
    <scope>NUCLEOTIDE SEQUENCE</scope>
    <source>
        <strain evidence="4">G3-3990</strain>
    </source>
</reference>
<dbReference type="PIRSF" id="PIRSF036893">
    <property type="entry name" value="Lipocalin_ApoD"/>
    <property type="match status" value="1"/>
</dbReference>
<dbReference type="PANTHER" id="PTHR10612:SF34">
    <property type="entry name" value="APOLIPOPROTEIN D"/>
    <property type="match status" value="1"/>
</dbReference>
<comment type="caution">
    <text evidence="4">The sequence shown here is derived from an EMBL/GenBank/DDBJ whole genome shotgun (WGS) entry which is preliminary data.</text>
</comment>
<dbReference type="CDD" id="cd19438">
    <property type="entry name" value="lipocalin_Blc-like"/>
    <property type="match status" value="1"/>
</dbReference>
<dbReference type="AlphaFoldDB" id="A0A9D9N525"/>
<dbReference type="InterPro" id="IPR047202">
    <property type="entry name" value="Lipocalin_Blc-like_dom"/>
</dbReference>
<evidence type="ECO:0000313" key="4">
    <source>
        <dbReference type="EMBL" id="MBO8460579.1"/>
    </source>
</evidence>
<dbReference type="PANTHER" id="PTHR10612">
    <property type="entry name" value="APOLIPOPROTEIN D"/>
    <property type="match status" value="1"/>
</dbReference>
<accession>A0A9D9N525</accession>
<dbReference type="PROSITE" id="PS00213">
    <property type="entry name" value="LIPOCALIN"/>
    <property type="match status" value="1"/>
</dbReference>
<evidence type="ECO:0000259" key="3">
    <source>
        <dbReference type="Pfam" id="PF08212"/>
    </source>
</evidence>